<accession>A0A162S052</accession>
<dbReference type="Pfam" id="PF00999">
    <property type="entry name" value="Na_H_Exchanger"/>
    <property type="match status" value="1"/>
</dbReference>
<evidence type="ECO:0000313" key="12">
    <source>
        <dbReference type="EMBL" id="OPG17507.1"/>
    </source>
</evidence>
<feature type="transmembrane region" description="Helical" evidence="9">
    <location>
        <begin position="243"/>
        <end position="265"/>
    </location>
</feature>
<dbReference type="EMBL" id="LSUQ01000085">
    <property type="protein sequence ID" value="OAG87915.1"/>
    <property type="molecule type" value="Genomic_DNA"/>
</dbReference>
<feature type="transmembrane region" description="Helical" evidence="9">
    <location>
        <begin position="375"/>
        <end position="398"/>
    </location>
</feature>
<name>A0A162S052_9BACL</name>
<protein>
    <recommendedName>
        <fullName evidence="10">Cation/H+ exchanger transmembrane domain-containing protein</fullName>
    </recommendedName>
</protein>
<dbReference type="InterPro" id="IPR038770">
    <property type="entry name" value="Na+/solute_symporter_sf"/>
</dbReference>
<reference evidence="11 13" key="1">
    <citation type="submission" date="2016-02" db="EMBL/GenBank/DDBJ databases">
        <title>Draft genome sequence of Acidibacillus ferrooxidans SLC66.</title>
        <authorList>
            <person name="Oliveira G."/>
            <person name="Nancucheo I."/>
            <person name="Dall'Agnol H."/>
            <person name="Johnson B."/>
            <person name="Oliveira R."/>
            <person name="Nunes G.L."/>
            <person name="Tzotzos G."/>
            <person name="Orellana S.C."/>
            <person name="Salim A.C."/>
            <person name="Araujo F.M."/>
        </authorList>
    </citation>
    <scope>NUCLEOTIDE SEQUENCE [LARGE SCALE GENOMIC DNA]</scope>
    <source>
        <strain evidence="11 13">SLC66</strain>
    </source>
</reference>
<dbReference type="RefSeq" id="WP_067567425.1">
    <property type="nucleotide sequence ID" value="NZ_LSUQ01000085.1"/>
</dbReference>
<feature type="domain" description="Cation/H+ exchanger transmembrane" evidence="10">
    <location>
        <begin position="69"/>
        <end position="399"/>
    </location>
</feature>
<evidence type="ECO:0000256" key="1">
    <source>
        <dbReference type="ARBA" id="ARBA00004651"/>
    </source>
</evidence>
<evidence type="ECO:0000256" key="9">
    <source>
        <dbReference type="SAM" id="Phobius"/>
    </source>
</evidence>
<keyword evidence="2" id="KW-0813">Transport</keyword>
<feature type="transmembrane region" description="Helical" evidence="9">
    <location>
        <begin position="285"/>
        <end position="304"/>
    </location>
</feature>
<keyword evidence="5 9" id="KW-0812">Transmembrane</keyword>
<dbReference type="STRING" id="1765683.B2M26_01920"/>
<evidence type="ECO:0000256" key="3">
    <source>
        <dbReference type="ARBA" id="ARBA00022449"/>
    </source>
</evidence>
<evidence type="ECO:0000256" key="2">
    <source>
        <dbReference type="ARBA" id="ARBA00022448"/>
    </source>
</evidence>
<evidence type="ECO:0000313" key="11">
    <source>
        <dbReference type="EMBL" id="OAG87915.1"/>
    </source>
</evidence>
<dbReference type="EMBL" id="MWPS01000003">
    <property type="protein sequence ID" value="OPG17507.1"/>
    <property type="molecule type" value="Genomic_DNA"/>
</dbReference>
<evidence type="ECO:0000256" key="7">
    <source>
        <dbReference type="ARBA" id="ARBA00023065"/>
    </source>
</evidence>
<dbReference type="GO" id="GO:0005886">
    <property type="term" value="C:plasma membrane"/>
    <property type="evidence" value="ECO:0007669"/>
    <property type="project" value="UniProtKB-SubCell"/>
</dbReference>
<keyword evidence="6 9" id="KW-1133">Transmembrane helix</keyword>
<organism evidence="12 14">
    <name type="scientific">Ferroacidibacillus organovorans</name>
    <dbReference type="NCBI Taxonomy" id="1765683"/>
    <lineage>
        <taxon>Bacteria</taxon>
        <taxon>Bacillati</taxon>
        <taxon>Bacillota</taxon>
        <taxon>Bacilli</taxon>
        <taxon>Bacillales</taxon>
        <taxon>Alicyclobacillaceae</taxon>
        <taxon>Ferroacidibacillus</taxon>
    </lineage>
</organism>
<keyword evidence="3" id="KW-0050">Antiport</keyword>
<feature type="transmembrane region" description="Helical" evidence="9">
    <location>
        <begin position="68"/>
        <end position="86"/>
    </location>
</feature>
<evidence type="ECO:0000256" key="6">
    <source>
        <dbReference type="ARBA" id="ARBA00022989"/>
    </source>
</evidence>
<feature type="transmembrane region" description="Helical" evidence="9">
    <location>
        <begin position="6"/>
        <end position="24"/>
    </location>
</feature>
<evidence type="ECO:0000313" key="14">
    <source>
        <dbReference type="Proteomes" id="UP000190229"/>
    </source>
</evidence>
<dbReference type="Proteomes" id="UP000077421">
    <property type="component" value="Unassembled WGS sequence"/>
</dbReference>
<dbReference type="GO" id="GO:1902600">
    <property type="term" value="P:proton transmembrane transport"/>
    <property type="evidence" value="ECO:0007669"/>
    <property type="project" value="InterPro"/>
</dbReference>
<reference evidence="12 14" key="2">
    <citation type="submission" date="2017-02" db="EMBL/GenBank/DDBJ databases">
        <title>Draft genome of Acidibacillus ferrooxidans Huett2.</title>
        <authorList>
            <person name="Schopf S."/>
        </authorList>
    </citation>
    <scope>NUCLEOTIDE SEQUENCE [LARGE SCALE GENOMIC DNA]</scope>
    <source>
        <strain evidence="12 14">Huett2</strain>
    </source>
</reference>
<keyword evidence="8 9" id="KW-0472">Membrane</keyword>
<keyword evidence="14" id="KW-1185">Reference proteome</keyword>
<dbReference type="Proteomes" id="UP000190229">
    <property type="component" value="Unassembled WGS sequence"/>
</dbReference>
<evidence type="ECO:0000259" key="10">
    <source>
        <dbReference type="Pfam" id="PF00999"/>
    </source>
</evidence>
<feature type="transmembrane region" description="Helical" evidence="9">
    <location>
        <begin position="316"/>
        <end position="336"/>
    </location>
</feature>
<feature type="transmembrane region" description="Helical" evidence="9">
    <location>
        <begin position="168"/>
        <end position="186"/>
    </location>
</feature>
<evidence type="ECO:0000256" key="8">
    <source>
        <dbReference type="ARBA" id="ARBA00023136"/>
    </source>
</evidence>
<evidence type="ECO:0000313" key="13">
    <source>
        <dbReference type="Proteomes" id="UP000077421"/>
    </source>
</evidence>
<feature type="transmembrane region" description="Helical" evidence="9">
    <location>
        <begin position="127"/>
        <end position="147"/>
    </location>
</feature>
<evidence type="ECO:0000256" key="5">
    <source>
        <dbReference type="ARBA" id="ARBA00022692"/>
    </source>
</evidence>
<dbReference type="Gene3D" id="1.20.1530.20">
    <property type="match status" value="1"/>
</dbReference>
<feature type="transmembrane region" description="Helical" evidence="9">
    <location>
        <begin position="31"/>
        <end position="48"/>
    </location>
</feature>
<sequence length="413" mass="44620">MTIILALLGFLVIACLGFITNLLTRKPVYRGVHLPEVALLIGAAQLLLHTPLPYAGVLLSSLKLWQDPTILTLAASLIIFHGGTEIRPSTFLKLKKVILNLATLGVLVSAASFTLIFLLVTHVSFETAWLIGALFCATDPAVLITILDRFPIRDEMQETLIAESALNDPMSAILVSISIAFAALQTGARHTAITASAIMHPLLITLYSEMLSILIGVTVGLLSRRIRQRAFHSSTTKLLVTFFLTWGLCELTGASPFLAAFLAGVLQHREGEEETPDHVSRGMNITLTLTRSVVFVGLGLALVFPHQTVLYIEGVSAAFILVAFARPLSVLSVYLLTKKHAPLSGRDYAFLAVNRQTGVVPALLVLLLKPLHLASISLIEFSIVSAILVTSALATPFFPVLARRFGVAIRDAH</sequence>
<keyword evidence="7" id="KW-0406">Ion transport</keyword>
<dbReference type="GO" id="GO:0015297">
    <property type="term" value="F:antiporter activity"/>
    <property type="evidence" value="ECO:0007669"/>
    <property type="project" value="UniProtKB-KW"/>
</dbReference>
<dbReference type="OrthoDB" id="2990738at2"/>
<proteinExistence type="predicted"/>
<feature type="transmembrane region" description="Helical" evidence="9">
    <location>
        <begin position="98"/>
        <end position="121"/>
    </location>
</feature>
<dbReference type="PANTHER" id="PTHR32507">
    <property type="entry name" value="NA(+)/H(+) ANTIPORTER 1"/>
    <property type="match status" value="1"/>
</dbReference>
<dbReference type="PANTHER" id="PTHR32507:SF0">
    <property type="entry name" value="NA(+)_H(+) ANTIPORTER 2-RELATED"/>
    <property type="match status" value="1"/>
</dbReference>
<keyword evidence="4" id="KW-1003">Cell membrane</keyword>
<dbReference type="InterPro" id="IPR006153">
    <property type="entry name" value="Cation/H_exchanger_TM"/>
</dbReference>
<comment type="subcellular location">
    <subcellularLocation>
        <location evidence="1">Cell membrane</location>
        <topology evidence="1">Multi-pass membrane protein</topology>
    </subcellularLocation>
</comment>
<comment type="caution">
    <text evidence="12">The sequence shown here is derived from an EMBL/GenBank/DDBJ whole genome shotgun (WGS) entry which is preliminary data.</text>
</comment>
<evidence type="ECO:0000256" key="4">
    <source>
        <dbReference type="ARBA" id="ARBA00022475"/>
    </source>
</evidence>
<feature type="transmembrane region" description="Helical" evidence="9">
    <location>
        <begin position="198"/>
        <end position="222"/>
    </location>
</feature>
<dbReference type="AlphaFoldDB" id="A0A162S052"/>
<gene>
    <name evidence="11" type="ORF">AYW79_14580</name>
    <name evidence="12" type="ORF">B2M26_01920</name>
</gene>